<evidence type="ECO:0000313" key="3">
    <source>
        <dbReference type="Proteomes" id="UP000775213"/>
    </source>
</evidence>
<accession>A0AAV7FYG4</accession>
<keyword evidence="3" id="KW-1185">Reference proteome</keyword>
<dbReference type="EMBL" id="JAGFBR010000019">
    <property type="protein sequence ID" value="KAH0448884.1"/>
    <property type="molecule type" value="Genomic_DNA"/>
</dbReference>
<name>A0AAV7FYG4_DENCH</name>
<dbReference type="Proteomes" id="UP000775213">
    <property type="component" value="Unassembled WGS sequence"/>
</dbReference>
<feature type="compositionally biased region" description="Acidic residues" evidence="1">
    <location>
        <begin position="136"/>
        <end position="152"/>
    </location>
</feature>
<evidence type="ECO:0000313" key="2">
    <source>
        <dbReference type="EMBL" id="KAH0448884.1"/>
    </source>
</evidence>
<sequence>MTQTSKAWHYFTSAHILPSKNISEVSKDKAFLNFTIQKGYSIKIGKGSTSIGLGHPSLVYALCVVVRVRGDQNEEQLFSITTLTRRKILNFKQSDREEEDPSEPNTSGGARGSSKRKSARTPKSLSYQMANPRERDEEEEENEEDPDSEGMAEDFKLSASGRQPMSASTATEESFSVAALVHVMGTTMQAFHIQNA</sequence>
<evidence type="ECO:0000256" key="1">
    <source>
        <dbReference type="SAM" id="MobiDB-lite"/>
    </source>
</evidence>
<comment type="caution">
    <text evidence="2">The sequence shown here is derived from an EMBL/GenBank/DDBJ whole genome shotgun (WGS) entry which is preliminary data.</text>
</comment>
<feature type="region of interest" description="Disordered" evidence="1">
    <location>
        <begin position="92"/>
        <end position="169"/>
    </location>
</feature>
<dbReference type="AlphaFoldDB" id="A0AAV7FYG4"/>
<protein>
    <submittedName>
        <fullName evidence="2">Uncharacterized protein</fullName>
    </submittedName>
</protein>
<gene>
    <name evidence="2" type="ORF">IEQ34_022684</name>
</gene>
<proteinExistence type="predicted"/>
<organism evidence="2 3">
    <name type="scientific">Dendrobium chrysotoxum</name>
    <name type="common">Orchid</name>
    <dbReference type="NCBI Taxonomy" id="161865"/>
    <lineage>
        <taxon>Eukaryota</taxon>
        <taxon>Viridiplantae</taxon>
        <taxon>Streptophyta</taxon>
        <taxon>Embryophyta</taxon>
        <taxon>Tracheophyta</taxon>
        <taxon>Spermatophyta</taxon>
        <taxon>Magnoliopsida</taxon>
        <taxon>Liliopsida</taxon>
        <taxon>Asparagales</taxon>
        <taxon>Orchidaceae</taxon>
        <taxon>Epidendroideae</taxon>
        <taxon>Malaxideae</taxon>
        <taxon>Dendrobiinae</taxon>
        <taxon>Dendrobium</taxon>
    </lineage>
</organism>
<reference evidence="2 3" key="1">
    <citation type="journal article" date="2021" name="Hortic Res">
        <title>Chromosome-scale assembly of the Dendrobium chrysotoxum genome enhances the understanding of orchid evolution.</title>
        <authorList>
            <person name="Zhang Y."/>
            <person name="Zhang G.Q."/>
            <person name="Zhang D."/>
            <person name="Liu X.D."/>
            <person name="Xu X.Y."/>
            <person name="Sun W.H."/>
            <person name="Yu X."/>
            <person name="Zhu X."/>
            <person name="Wang Z.W."/>
            <person name="Zhao X."/>
            <person name="Zhong W.Y."/>
            <person name="Chen H."/>
            <person name="Yin W.L."/>
            <person name="Huang T."/>
            <person name="Niu S.C."/>
            <person name="Liu Z.J."/>
        </authorList>
    </citation>
    <scope>NUCLEOTIDE SEQUENCE [LARGE SCALE GENOMIC DNA]</scope>
    <source>
        <strain evidence="2">Lindl</strain>
    </source>
</reference>
<feature type="compositionally biased region" description="Polar residues" evidence="1">
    <location>
        <begin position="160"/>
        <end position="169"/>
    </location>
</feature>